<reference evidence="2" key="1">
    <citation type="journal article" date="2020" name="mSystems">
        <title>Genome- and Community-Level Interaction Insights into Carbon Utilization and Element Cycling Functions of Hydrothermarchaeota in Hydrothermal Sediment.</title>
        <authorList>
            <person name="Zhou Z."/>
            <person name="Liu Y."/>
            <person name="Xu W."/>
            <person name="Pan J."/>
            <person name="Luo Z.H."/>
            <person name="Li M."/>
        </authorList>
    </citation>
    <scope>NUCLEOTIDE SEQUENCE [LARGE SCALE GENOMIC DNA]</scope>
    <source>
        <strain evidence="2">SpSt-1181</strain>
    </source>
</reference>
<keyword evidence="1" id="KW-0812">Transmembrane</keyword>
<sequence>MNAKVIKAYNGKAEVQLFCNEASAESAHCGACSMGQKPKQKPETILAENRAGAKTGDIVECEIKEYGEIKAATILFIVPLVVFMTALGIAGSWGYELWQSFAFGVVVLAATFLGLRQALKNKTYYYIAGIK</sequence>
<protein>
    <submittedName>
        <fullName evidence="2">Sigma E positive regulator RseC/MucC</fullName>
    </submittedName>
</protein>
<keyword evidence="1" id="KW-0472">Membrane</keyword>
<keyword evidence="1" id="KW-1133">Transmembrane helix</keyword>
<gene>
    <name evidence="2" type="ORF">ENN50_04135</name>
</gene>
<evidence type="ECO:0000313" key="2">
    <source>
        <dbReference type="EMBL" id="HED30871.1"/>
    </source>
</evidence>
<accession>A0A831SQ43</accession>
<feature type="transmembrane region" description="Helical" evidence="1">
    <location>
        <begin position="72"/>
        <end position="91"/>
    </location>
</feature>
<proteinExistence type="predicted"/>
<evidence type="ECO:0000256" key="1">
    <source>
        <dbReference type="SAM" id="Phobius"/>
    </source>
</evidence>
<name>A0A831SQ43_PROAE</name>
<feature type="transmembrane region" description="Helical" evidence="1">
    <location>
        <begin position="97"/>
        <end position="115"/>
    </location>
</feature>
<comment type="caution">
    <text evidence="2">The sequence shown here is derived from an EMBL/GenBank/DDBJ whole genome shotgun (WGS) entry which is preliminary data.</text>
</comment>
<dbReference type="AlphaFoldDB" id="A0A831SQ43"/>
<dbReference type="Proteomes" id="UP000886335">
    <property type="component" value="Unassembled WGS sequence"/>
</dbReference>
<dbReference type="Pfam" id="PF04246">
    <property type="entry name" value="RseC_MucC"/>
    <property type="match status" value="1"/>
</dbReference>
<dbReference type="EMBL" id="DSBW01000092">
    <property type="protein sequence ID" value="HED30871.1"/>
    <property type="molecule type" value="Genomic_DNA"/>
</dbReference>
<organism evidence="2">
    <name type="scientific">Prosthecochloris aestuarii</name>
    <dbReference type="NCBI Taxonomy" id="1102"/>
    <lineage>
        <taxon>Bacteria</taxon>
        <taxon>Pseudomonadati</taxon>
        <taxon>Chlorobiota</taxon>
        <taxon>Chlorobiia</taxon>
        <taxon>Chlorobiales</taxon>
        <taxon>Chlorobiaceae</taxon>
        <taxon>Prosthecochloris</taxon>
    </lineage>
</organism>